<reference evidence="1" key="1">
    <citation type="submission" date="2023-01" db="EMBL/GenBank/DDBJ databases">
        <title>Whole-genome sequence of Pseudomonas putida NBRC 14671.</title>
        <authorList>
            <person name="Morohoshi T."/>
            <person name="Someya N."/>
        </authorList>
    </citation>
    <scope>NUCLEOTIDE SEQUENCE</scope>
    <source>
        <strain evidence="1">NBRC 14671</strain>
    </source>
</reference>
<protein>
    <submittedName>
        <fullName evidence="1">Uncharacterized protein</fullName>
    </submittedName>
</protein>
<dbReference type="RefSeq" id="WP_284353813.1">
    <property type="nucleotide sequence ID" value="NZ_BSKF01000002.1"/>
</dbReference>
<dbReference type="Proteomes" id="UP001161257">
    <property type="component" value="Unassembled WGS sequence"/>
</dbReference>
<proteinExistence type="predicted"/>
<evidence type="ECO:0000313" key="2">
    <source>
        <dbReference type="Proteomes" id="UP001161257"/>
    </source>
</evidence>
<accession>A0AA37VN86</accession>
<gene>
    <name evidence="1" type="ORF">PPUN14671_20410</name>
</gene>
<comment type="caution">
    <text evidence="1">The sequence shown here is derived from an EMBL/GenBank/DDBJ whole genome shotgun (WGS) entry which is preliminary data.</text>
</comment>
<sequence>MKVVDIFANMAEQMIDDAQVRRYGTILLSQGTRGITKLNPAVVWVDAAIAVIEAAGSYLRFCAAREVTAQLQAFNRSLEITLTQQLKIGEKQLHQLQRERAGRRNHIAQVLKQSNQHKLLTPQKIGQQLDTLKRVHVLLQKEREDLGNFQQLIGLQVCLDHCIDATLALLLTPPESTNEST</sequence>
<dbReference type="AlphaFoldDB" id="A0AA37VN86"/>
<evidence type="ECO:0000313" key="1">
    <source>
        <dbReference type="EMBL" id="GLO35208.1"/>
    </source>
</evidence>
<dbReference type="EMBL" id="BSKJ01000004">
    <property type="protein sequence ID" value="GLO35208.1"/>
    <property type="molecule type" value="Genomic_DNA"/>
</dbReference>
<organism evidence="1 2">
    <name type="scientific">Pseudomonas putida</name>
    <name type="common">Arthrobacter siderocapsulatus</name>
    <dbReference type="NCBI Taxonomy" id="303"/>
    <lineage>
        <taxon>Bacteria</taxon>
        <taxon>Pseudomonadati</taxon>
        <taxon>Pseudomonadota</taxon>
        <taxon>Gammaproteobacteria</taxon>
        <taxon>Pseudomonadales</taxon>
        <taxon>Pseudomonadaceae</taxon>
        <taxon>Pseudomonas</taxon>
    </lineage>
</organism>
<name>A0AA37VN86_PSEPU</name>